<evidence type="ECO:0000256" key="7">
    <source>
        <dbReference type="ARBA" id="ARBA00023306"/>
    </source>
</evidence>
<dbReference type="GO" id="GO:0005886">
    <property type="term" value="C:plasma membrane"/>
    <property type="evidence" value="ECO:0007669"/>
    <property type="project" value="UniProtKB-SubCell"/>
</dbReference>
<evidence type="ECO:0000256" key="3">
    <source>
        <dbReference type="ARBA" id="ARBA00022618"/>
    </source>
</evidence>
<evidence type="ECO:0000256" key="4">
    <source>
        <dbReference type="ARBA" id="ARBA00022692"/>
    </source>
</evidence>
<keyword evidence="5 8" id="KW-1133">Transmembrane helix</keyword>
<dbReference type="InterPro" id="IPR013685">
    <property type="entry name" value="POTRA_FtsQ_type"/>
</dbReference>
<proteinExistence type="inferred from homology"/>
<gene>
    <name evidence="8" type="primary">divIB</name>
    <name evidence="11" type="ORF">DKZ56_06600</name>
</gene>
<dbReference type="HAMAP" id="MF_00912">
    <property type="entry name" value="DivIB"/>
    <property type="match status" value="1"/>
</dbReference>
<dbReference type="InterPro" id="IPR005548">
    <property type="entry name" value="Cell_div_FtsQ/DivIB_C"/>
</dbReference>
<feature type="domain" description="POTRA" evidence="10">
    <location>
        <begin position="48"/>
        <end position="115"/>
    </location>
</feature>
<organism evidence="11 12">
    <name type="scientific">Ureibacillus thermophilus</name>
    <dbReference type="NCBI Taxonomy" id="367743"/>
    <lineage>
        <taxon>Bacteria</taxon>
        <taxon>Bacillati</taxon>
        <taxon>Bacillota</taxon>
        <taxon>Bacilli</taxon>
        <taxon>Bacillales</taxon>
        <taxon>Caryophanaceae</taxon>
        <taxon>Ureibacillus</taxon>
    </lineage>
</organism>
<feature type="transmembrane region" description="Helical" evidence="8">
    <location>
        <begin position="26"/>
        <end position="43"/>
    </location>
</feature>
<dbReference type="AlphaFoldDB" id="A0A4P6URC2"/>
<evidence type="ECO:0000256" key="2">
    <source>
        <dbReference type="ARBA" id="ARBA00022475"/>
    </source>
</evidence>
<comment type="function">
    <text evidence="8">Cell division protein that may be involved in stabilizing or promoting the assembly of the division complex.</text>
</comment>
<dbReference type="KEGG" id="uth:DKZ56_06600"/>
<evidence type="ECO:0000256" key="9">
    <source>
        <dbReference type="SAM" id="MobiDB-lite"/>
    </source>
</evidence>
<evidence type="ECO:0000256" key="6">
    <source>
        <dbReference type="ARBA" id="ARBA00023136"/>
    </source>
</evidence>
<dbReference type="GO" id="GO:0032153">
    <property type="term" value="C:cell division site"/>
    <property type="evidence" value="ECO:0007669"/>
    <property type="project" value="UniProtKB-UniRule"/>
</dbReference>
<dbReference type="PANTHER" id="PTHR37820">
    <property type="entry name" value="CELL DIVISION PROTEIN DIVIB"/>
    <property type="match status" value="1"/>
</dbReference>
<name>A0A4P6URC2_9BACL</name>
<dbReference type="Proteomes" id="UP000291151">
    <property type="component" value="Chromosome"/>
</dbReference>
<evidence type="ECO:0000313" key="11">
    <source>
        <dbReference type="EMBL" id="QBK25554.1"/>
    </source>
</evidence>
<comment type="subcellular location">
    <subcellularLocation>
        <location evidence="8">Cell membrane</location>
        <topology evidence="8">Single-pass type II membrane protein</topology>
    </subcellularLocation>
    <subcellularLocation>
        <location evidence="1">Membrane</location>
    </subcellularLocation>
    <text evidence="8">Localizes to the division septum.</text>
</comment>
<keyword evidence="7 8" id="KW-0131">Cell cycle</keyword>
<dbReference type="PROSITE" id="PS51779">
    <property type="entry name" value="POTRA"/>
    <property type="match status" value="1"/>
</dbReference>
<dbReference type="RefSeq" id="WP_208651939.1">
    <property type="nucleotide sequence ID" value="NZ_CP036528.1"/>
</dbReference>
<dbReference type="EMBL" id="CP036528">
    <property type="protein sequence ID" value="QBK25554.1"/>
    <property type="molecule type" value="Genomic_DNA"/>
</dbReference>
<dbReference type="InterPro" id="IPR034746">
    <property type="entry name" value="POTRA"/>
</dbReference>
<accession>A0A4P6URC2</accession>
<keyword evidence="6 8" id="KW-0472">Membrane</keyword>
<keyword evidence="12" id="KW-1185">Reference proteome</keyword>
<dbReference type="InterPro" id="IPR026580">
    <property type="entry name" value="DivIB"/>
</dbReference>
<evidence type="ECO:0000313" key="12">
    <source>
        <dbReference type="Proteomes" id="UP000291151"/>
    </source>
</evidence>
<keyword evidence="2 8" id="KW-1003">Cell membrane</keyword>
<evidence type="ECO:0000256" key="5">
    <source>
        <dbReference type="ARBA" id="ARBA00022989"/>
    </source>
</evidence>
<feature type="region of interest" description="Disordered" evidence="9">
    <location>
        <begin position="257"/>
        <end position="276"/>
    </location>
</feature>
<feature type="compositionally biased region" description="Acidic residues" evidence="9">
    <location>
        <begin position="262"/>
        <end position="276"/>
    </location>
</feature>
<dbReference type="PANTHER" id="PTHR37820:SF1">
    <property type="entry name" value="CELL DIVISION PROTEIN FTSQ"/>
    <property type="match status" value="1"/>
</dbReference>
<dbReference type="Gene3D" id="3.10.20.310">
    <property type="entry name" value="membrane protein fhac"/>
    <property type="match status" value="1"/>
</dbReference>
<comment type="similarity">
    <text evidence="8">Belongs to the FtsQ/DivIB family. DivIB subfamily.</text>
</comment>
<dbReference type="Gene3D" id="3.40.50.10960">
    <property type="match status" value="1"/>
</dbReference>
<dbReference type="InterPro" id="IPR050487">
    <property type="entry name" value="FtsQ_DivIB"/>
</dbReference>
<dbReference type="Pfam" id="PF03799">
    <property type="entry name" value="FtsQ_DivIB_C"/>
    <property type="match status" value="1"/>
</dbReference>
<reference evidence="11 12" key="1">
    <citation type="submission" date="2019-02" db="EMBL/GenBank/DDBJ databases">
        <title>Ureibacillus thermophilus.</title>
        <authorList>
            <person name="Sunny J.S."/>
            <person name="Natarajan A."/>
            <person name="Saleena L.M."/>
        </authorList>
    </citation>
    <scope>NUCLEOTIDE SEQUENCE [LARGE SCALE GENOMIC DNA]</scope>
    <source>
        <strain evidence="11 12">LM102</strain>
    </source>
</reference>
<evidence type="ECO:0000256" key="1">
    <source>
        <dbReference type="ARBA" id="ARBA00004370"/>
    </source>
</evidence>
<protein>
    <recommendedName>
        <fullName evidence="8">Cell division protein DivIB</fullName>
    </recommendedName>
</protein>
<evidence type="ECO:0000259" key="10">
    <source>
        <dbReference type="PROSITE" id="PS51779"/>
    </source>
</evidence>
<sequence>MDKVIDIEERIPTLKKKRRRRTNTKFVVMISLFLVLLFLLLYFQSSYSDIQKITVHGAKLVKEDYYIEKSGLQIGDSMWGFKVLDIEKKLQEDWVKDVTVKRKWLTTVEIQVKEYRKVAYIFEDHHFYPILENGVVYKSSEKIDPTIDAPIFLNFDDEELRKKVLKELAELDDEVLALISQINLNATESDPYSITLFMNDGFEVRAEINTLAEKMKYYPAIVAQIENAEENGKGIIDIEVGSYFKPYSEVYKTIDINAESDHEPDEQDVEDDESTP</sequence>
<keyword evidence="4 8" id="KW-0812">Transmembrane</keyword>
<dbReference type="GO" id="GO:0043093">
    <property type="term" value="P:FtsZ-dependent cytokinesis"/>
    <property type="evidence" value="ECO:0007669"/>
    <property type="project" value="UniProtKB-UniRule"/>
</dbReference>
<dbReference type="Pfam" id="PF08478">
    <property type="entry name" value="POTRA_1"/>
    <property type="match status" value="1"/>
</dbReference>
<evidence type="ECO:0000256" key="8">
    <source>
        <dbReference type="HAMAP-Rule" id="MF_00912"/>
    </source>
</evidence>
<keyword evidence="3 8" id="KW-0132">Cell division</keyword>